<feature type="transmembrane region" description="Helical" evidence="1">
    <location>
        <begin position="336"/>
        <end position="353"/>
    </location>
</feature>
<dbReference type="AlphaFoldDB" id="A0A9D1EYX9"/>
<feature type="transmembrane region" description="Helical" evidence="1">
    <location>
        <begin position="134"/>
        <end position="153"/>
    </location>
</feature>
<reference evidence="2" key="1">
    <citation type="submission" date="2020-10" db="EMBL/GenBank/DDBJ databases">
        <authorList>
            <person name="Gilroy R."/>
        </authorList>
    </citation>
    <scope>NUCLEOTIDE SEQUENCE</scope>
    <source>
        <strain evidence="2">6276</strain>
    </source>
</reference>
<keyword evidence="1" id="KW-1133">Transmembrane helix</keyword>
<evidence type="ECO:0000256" key="1">
    <source>
        <dbReference type="SAM" id="Phobius"/>
    </source>
</evidence>
<organism evidence="2 3">
    <name type="scientific">Candidatus Scatousia excrementigallinarum</name>
    <dbReference type="NCBI Taxonomy" id="2840935"/>
    <lineage>
        <taxon>Bacteria</taxon>
        <taxon>Candidatus Scatousia</taxon>
    </lineage>
</organism>
<feature type="transmembrane region" description="Helical" evidence="1">
    <location>
        <begin position="108"/>
        <end position="128"/>
    </location>
</feature>
<feature type="transmembrane region" description="Helical" evidence="1">
    <location>
        <begin position="198"/>
        <end position="221"/>
    </location>
</feature>
<name>A0A9D1EYX9_9BACT</name>
<dbReference type="EMBL" id="DVIU01000142">
    <property type="protein sequence ID" value="HIS36430.1"/>
    <property type="molecule type" value="Genomic_DNA"/>
</dbReference>
<feature type="transmembrane region" description="Helical" evidence="1">
    <location>
        <begin position="165"/>
        <end position="192"/>
    </location>
</feature>
<keyword evidence="1" id="KW-0812">Transmembrane</keyword>
<sequence>MREFFINNKLLILLWVLCIFALIIFTGHYSNILLDVGREVYYPERILEGKVLYKDLFNIYGPFAYQWNALLYAVFGKKLSTLYISGGICSIGIVSAIYLIANKFFSKSLSFVFGCLTIATGICAPHLFNFTFPYSQAMLFGTVGFLYSLFFILKFSETKDSKFLYISALLAGFCAANKYDFLLYALFVFGVACFTKNIRYILNAITCFAIVPLISFGILFLQGVNFVHLLDTAQVLSNIAKSDTLKYFYSTQGIFFNKQMLTLWPISALKTLFLAGGLFCGIKLFDNNRIYGWTVTSLFTILTVIFTTPANYVFVLPALLLASLFSIKKFRENSRLLILVLAVLSVSVKSFLSLTPMNYGNYCFVISLIAVFALALSYIDKKYQKAVLIFMAATALCFFARFSYNRIYLKTKIEVPRGTIYTNAEDGNAAVELLGYLKYKKVKNVVIYPEGLLLNFLSDTNSDDYYNSMIPLYEEVFGDERYIDYFAQKRPEYFVLSNLNTKDYYYETICVNYAIPFCKFLAAAYRPVEGIDYGRRFLIYNRE</sequence>
<feature type="transmembrane region" description="Helical" evidence="1">
    <location>
        <begin position="12"/>
        <end position="34"/>
    </location>
</feature>
<dbReference type="Proteomes" id="UP000823928">
    <property type="component" value="Unassembled WGS sequence"/>
</dbReference>
<evidence type="ECO:0000313" key="3">
    <source>
        <dbReference type="Proteomes" id="UP000823928"/>
    </source>
</evidence>
<feature type="transmembrane region" description="Helical" evidence="1">
    <location>
        <begin position="261"/>
        <end position="285"/>
    </location>
</feature>
<proteinExistence type="predicted"/>
<accession>A0A9D1EYX9</accession>
<feature type="transmembrane region" description="Helical" evidence="1">
    <location>
        <begin position="359"/>
        <end position="379"/>
    </location>
</feature>
<evidence type="ECO:0000313" key="2">
    <source>
        <dbReference type="EMBL" id="HIS36430.1"/>
    </source>
</evidence>
<feature type="transmembrane region" description="Helical" evidence="1">
    <location>
        <begin position="81"/>
        <end position="101"/>
    </location>
</feature>
<feature type="transmembrane region" description="Helical" evidence="1">
    <location>
        <begin position="386"/>
        <end position="404"/>
    </location>
</feature>
<keyword evidence="1" id="KW-0472">Membrane</keyword>
<comment type="caution">
    <text evidence="2">The sequence shown here is derived from an EMBL/GenBank/DDBJ whole genome shotgun (WGS) entry which is preliminary data.</text>
</comment>
<protein>
    <submittedName>
        <fullName evidence="2">Uncharacterized protein</fullName>
    </submittedName>
</protein>
<feature type="transmembrane region" description="Helical" evidence="1">
    <location>
        <begin position="297"/>
        <end position="324"/>
    </location>
</feature>
<reference evidence="2" key="2">
    <citation type="journal article" date="2021" name="PeerJ">
        <title>Extensive microbial diversity within the chicken gut microbiome revealed by metagenomics and culture.</title>
        <authorList>
            <person name="Gilroy R."/>
            <person name="Ravi A."/>
            <person name="Getino M."/>
            <person name="Pursley I."/>
            <person name="Horton D.L."/>
            <person name="Alikhan N.F."/>
            <person name="Baker D."/>
            <person name="Gharbi K."/>
            <person name="Hall N."/>
            <person name="Watson M."/>
            <person name="Adriaenssens E.M."/>
            <person name="Foster-Nyarko E."/>
            <person name="Jarju S."/>
            <person name="Secka A."/>
            <person name="Antonio M."/>
            <person name="Oren A."/>
            <person name="Chaudhuri R.R."/>
            <person name="La Ragione R."/>
            <person name="Hildebrand F."/>
            <person name="Pallen M.J."/>
        </authorList>
    </citation>
    <scope>NUCLEOTIDE SEQUENCE</scope>
    <source>
        <strain evidence="2">6276</strain>
    </source>
</reference>
<gene>
    <name evidence="2" type="ORF">IAC10_07355</name>
</gene>